<feature type="compositionally biased region" description="Basic and acidic residues" evidence="6">
    <location>
        <begin position="1514"/>
        <end position="1548"/>
    </location>
</feature>
<feature type="compositionally biased region" description="Low complexity" evidence="6">
    <location>
        <begin position="192"/>
        <end position="206"/>
    </location>
</feature>
<sequence>MSYDGKTPACPPPPPWQRNSQAQMHLGLANQTLVTYAQNQPVYNTNIAMAQQQGQQSQNISLISQMNASQLQPSQIYSQTVSYPSSRGLNPIAFSQQPSSGQSSHSSSSAQLPLGQTASSLAKSHGVFNGIGVVTKMQGDVGFIDKEVFFNKNVCAKGSYPKVGDRVLVEVNYNSKMPFKWNATRVQVVSSSGSSSLSSHSQSRSSLPVPHKSSSYSTSSPTENGSSYSRHRSRRTPSPPRISESKSSRSRDPRLRRDESPYRSDEEERKRRREREKEKYRERKGSTPDRRERSPRRSSPPKKRRSRAIPRYMVQVPTVSLTVKEADVLMLRKRYGNLYVPSDFFFTNIKWPDAFPPNVPFSIHKPCSFHIMRKDVEPVVCGEVPPEPDDADYLFSAKVMLMGSPPIEEMYSKCITTAEEKEKDDERDVVHPSRLINFLVGVRGKNEAMAIGGPWSPSMDGENPQTDVSVLIRTAIRSCKTLTGIDLYRFVELYYRRGEVVQKGRIIPPRIETVVIFLPDVRSCIPTRSEWDALQGKYRRALDRILLQEDESPSEGDGESLATAGVDQGVVVPKAESSDAAPAESSEKVDTPVAEGAEAAAAVEAVEPAKEAEKAATEVAAAEVAVEKASEENREAVAADDGDETADDVVPENEPTHWSKLEPKAMKIQELRDELSARNISAKGTDETADDVVPENEPTHWSKLEPKAMKIQELRDELSARNISAKGTVLDDSSPEGLKAHLVTRLTKAIRIEIEAEERAEELAAQEAEEKAAKEAQEKADKEAQEKAEKEAQEKAEKEAQEKAEKEAEEKSTEEAEKAKEDDAMEATESKEDEKEVKAEEDTKTTEEVATESKEEVKESSEAKAAEESAEQHEKQEELKENNEANDITEVDESELMIVDESKGDDDDEKIVEEHEGTKVDGDEVMAEEPAKEAEEIKKDEEQTKEEEAAQNVDEAMEVDESKETVEASGEAEVKETEKPADEKEAEEKAKETEGEPANVEEKDSAKAEESKKKDEEPKKAEEPKKDKEESKKTESKAPDTENTDSVLDENDLSDLVIIDEVDTTTKGTTEKVEKPKKPEKKPLDERERQALEKKYTLPDNPQIIVHPNKLAKNGKFDCTMMSLSVLLDYRPEDTKEHTFEVSLFAELFNEMLMRDFGFNIYKALNLIPEKVKEVDVKKDEKKCEVVTIEDSPGKESVKDSPKKDTDEKAKEEVKHKDDEESVRSRKSRERTDREKSERSRIYDESDDDSVSIRSGEKRKREKDRQKYYTAHPDLLLSFVYFDQSHCGYIFEKDVEDLFYTLGLDLSRSQIRKLVAKSMSRDALHYRKLTDLVKEEKEESAADDSMKETRENLEDSLSEDVLKGNKIYLPVFKEMLKSIETSDEPPMKKIKMETSEEGEASTEVAQAAEASTYVMMKNGGIVDVEKLVGQMQRTDKSLEESEKQLIDLRKQISDLQSANSKANTKIKDLSSDLRSVSRKLNDTEQTLGTTQKRCNEYYSILSTINDRVSPVFAKAEKSHRSDSRSREPREKDRESKESSKSETTKKEE</sequence>
<dbReference type="GO" id="GO:0005737">
    <property type="term" value="C:cytoplasm"/>
    <property type="evidence" value="ECO:0007669"/>
    <property type="project" value="UniProtKB-SubCell"/>
</dbReference>
<evidence type="ECO:0000256" key="5">
    <source>
        <dbReference type="SAM" id="Coils"/>
    </source>
</evidence>
<feature type="compositionally biased region" description="Acidic residues" evidence="6">
    <location>
        <begin position="1047"/>
        <end position="1063"/>
    </location>
</feature>
<keyword evidence="4 5" id="KW-0175">Coiled coil</keyword>
<feature type="compositionally biased region" description="Basic and acidic residues" evidence="6">
    <location>
        <begin position="929"/>
        <end position="948"/>
    </location>
</feature>
<keyword evidence="2" id="KW-0963">Cytoplasm</keyword>
<feature type="region of interest" description="Disordered" evidence="6">
    <location>
        <begin position="1335"/>
        <end position="1355"/>
    </location>
</feature>
<feature type="region of interest" description="Disordered" evidence="6">
    <location>
        <begin position="1185"/>
        <end position="1265"/>
    </location>
</feature>
<dbReference type="SUPFAM" id="SSF81995">
    <property type="entry name" value="beta-sandwich domain of Sec23/24"/>
    <property type="match status" value="1"/>
</dbReference>
<feature type="compositionally biased region" description="Basic and acidic residues" evidence="6">
    <location>
        <begin position="1335"/>
        <end position="1353"/>
    </location>
</feature>
<dbReference type="Pfam" id="PF19256">
    <property type="entry name" value="LAIKA"/>
    <property type="match status" value="1"/>
</dbReference>
<feature type="compositionally biased region" description="Basic and acidic residues" evidence="6">
    <location>
        <begin position="243"/>
        <end position="292"/>
    </location>
</feature>
<dbReference type="InterPro" id="IPR045353">
    <property type="entry name" value="LAIKA"/>
</dbReference>
<dbReference type="EMBL" id="GITU01001452">
    <property type="protein sequence ID" value="MBC1170155.1"/>
    <property type="molecule type" value="Transcribed_RNA"/>
</dbReference>
<feature type="compositionally biased region" description="Basic and acidic residues" evidence="6">
    <location>
        <begin position="768"/>
        <end position="883"/>
    </location>
</feature>
<evidence type="ECO:0000256" key="2">
    <source>
        <dbReference type="ARBA" id="ARBA00022490"/>
    </source>
</evidence>
<accession>A0A7G3AD66</accession>
<dbReference type="GO" id="GO:0005634">
    <property type="term" value="C:nucleus"/>
    <property type="evidence" value="ECO:0007669"/>
    <property type="project" value="TreeGrafter"/>
</dbReference>
<feature type="region of interest" description="Disordered" evidence="6">
    <location>
        <begin position="192"/>
        <end position="309"/>
    </location>
</feature>
<comment type="subcellular location">
    <subcellularLocation>
        <location evidence="1">Cytoplasm</location>
    </subcellularLocation>
</comment>
<keyword evidence="8" id="KW-0132">Cell division</keyword>
<evidence type="ECO:0000256" key="3">
    <source>
        <dbReference type="ARBA" id="ARBA00022553"/>
    </source>
</evidence>
<feature type="region of interest" description="Disordered" evidence="6">
    <location>
        <begin position="627"/>
        <end position="656"/>
    </location>
</feature>
<dbReference type="GO" id="GO:0006355">
    <property type="term" value="P:regulation of DNA-templated transcription"/>
    <property type="evidence" value="ECO:0007669"/>
    <property type="project" value="InterPro"/>
</dbReference>
<feature type="compositionally biased region" description="Basic and acidic residues" evidence="6">
    <location>
        <begin position="1192"/>
        <end position="1244"/>
    </location>
</feature>
<feature type="compositionally biased region" description="Basic and acidic residues" evidence="6">
    <location>
        <begin position="960"/>
        <end position="1040"/>
    </location>
</feature>
<evidence type="ECO:0000259" key="7">
    <source>
        <dbReference type="SMART" id="SM01122"/>
    </source>
</evidence>
<feature type="compositionally biased region" description="Low complexity" evidence="6">
    <location>
        <begin position="593"/>
        <end position="602"/>
    </location>
</feature>
<dbReference type="InterPro" id="IPR025954">
    <property type="entry name" value="DBC1/CARP1_inactive_NUDIX"/>
</dbReference>
<dbReference type="InterPro" id="IPR025224">
    <property type="entry name" value="CCAR1/CCAR2"/>
</dbReference>
<feature type="compositionally biased region" description="Basic and acidic residues" evidence="6">
    <location>
        <begin position="627"/>
        <end position="637"/>
    </location>
</feature>
<organism evidence="8">
    <name type="scientific">Lutzomyia longipalpis</name>
    <name type="common">Sand fly</name>
    <dbReference type="NCBI Taxonomy" id="7200"/>
    <lineage>
        <taxon>Eukaryota</taxon>
        <taxon>Metazoa</taxon>
        <taxon>Ecdysozoa</taxon>
        <taxon>Arthropoda</taxon>
        <taxon>Hexapoda</taxon>
        <taxon>Insecta</taxon>
        <taxon>Pterygota</taxon>
        <taxon>Neoptera</taxon>
        <taxon>Endopterygota</taxon>
        <taxon>Diptera</taxon>
        <taxon>Nematocera</taxon>
        <taxon>Psychodoidea</taxon>
        <taxon>Psychodidae</taxon>
        <taxon>Lutzomyia</taxon>
        <taxon>Lutzomyia</taxon>
    </lineage>
</organism>
<evidence type="ECO:0000313" key="8">
    <source>
        <dbReference type="EMBL" id="MBC1170155.1"/>
    </source>
</evidence>
<dbReference type="PANTHER" id="PTHR14304">
    <property type="entry name" value="CELL DIVISION CYCLE AND APOPTOSIS REGULATOR PROTEIN"/>
    <property type="match status" value="1"/>
</dbReference>
<dbReference type="Pfam" id="PF14444">
    <property type="entry name" value="S1-like"/>
    <property type="match status" value="1"/>
</dbReference>
<name>A0A7G3AD66_LUTLO</name>
<dbReference type="VEuPathDB" id="VectorBase:LLONM1_003614"/>
<feature type="coiled-coil region" evidence="5">
    <location>
        <begin position="1424"/>
        <end position="1486"/>
    </location>
</feature>
<feature type="region of interest" description="Disordered" evidence="6">
    <location>
        <begin position="760"/>
        <end position="1087"/>
    </location>
</feature>
<proteinExistence type="predicted"/>
<feature type="region of interest" description="Disordered" evidence="6">
    <location>
        <begin position="574"/>
        <end position="602"/>
    </location>
</feature>
<feature type="region of interest" description="Disordered" evidence="6">
    <location>
        <begin position="1"/>
        <end position="20"/>
    </location>
</feature>
<evidence type="ECO:0000256" key="6">
    <source>
        <dbReference type="SAM" id="MobiDB-lite"/>
    </source>
</evidence>
<feature type="region of interest" description="Disordered" evidence="6">
    <location>
        <begin position="1512"/>
        <end position="1548"/>
    </location>
</feature>
<reference evidence="8" key="1">
    <citation type="journal article" date="2020" name="BMC">
        <title>Leishmania infection induces a limited differential gene expression in the sand fly midgut.</title>
        <authorList>
            <person name="Coutinho-Abreu I.V."/>
            <person name="Serafim T.D."/>
            <person name="Meneses C."/>
            <person name="Kamhawi S."/>
            <person name="Oliveira F."/>
            <person name="Valenzuela J.G."/>
        </authorList>
    </citation>
    <scope>NUCLEOTIDE SEQUENCE</scope>
    <source>
        <strain evidence="8">Jacobina</strain>
        <tissue evidence="8">Midgut</tissue>
    </source>
</reference>
<dbReference type="PANTHER" id="PTHR14304:SF11">
    <property type="entry name" value="SAP DOMAIN-CONTAINING PROTEIN"/>
    <property type="match status" value="1"/>
</dbReference>
<keyword evidence="3" id="KW-0597">Phosphoprotein</keyword>
<dbReference type="Pfam" id="PF14443">
    <property type="entry name" value="DBC1"/>
    <property type="match status" value="1"/>
</dbReference>
<feature type="region of interest" description="Disordered" evidence="6">
    <location>
        <begin position="88"/>
        <end position="112"/>
    </location>
</feature>
<feature type="compositionally biased region" description="Low complexity" evidence="6">
    <location>
        <begin position="213"/>
        <end position="228"/>
    </location>
</feature>
<feature type="compositionally biased region" description="Low complexity" evidence="6">
    <location>
        <begin position="95"/>
        <end position="111"/>
    </location>
</feature>
<protein>
    <submittedName>
        <fullName evidence="8">Putative cell division cycle and apoptosis regulator protein 1</fullName>
    </submittedName>
</protein>
<dbReference type="InterPro" id="IPR025223">
    <property type="entry name" value="S1-like_RNA-bd_dom"/>
</dbReference>
<dbReference type="SMART" id="SM01122">
    <property type="entry name" value="DBC1"/>
    <property type="match status" value="1"/>
</dbReference>
<feature type="compositionally biased region" description="Basic residues" evidence="6">
    <location>
        <begin position="293"/>
        <end position="308"/>
    </location>
</feature>
<feature type="compositionally biased region" description="Basic and acidic residues" evidence="6">
    <location>
        <begin position="912"/>
        <end position="922"/>
    </location>
</feature>
<evidence type="ECO:0000256" key="1">
    <source>
        <dbReference type="ARBA" id="ARBA00004496"/>
    </source>
</evidence>
<evidence type="ECO:0000256" key="4">
    <source>
        <dbReference type="ARBA" id="ARBA00023054"/>
    </source>
</evidence>
<feature type="compositionally biased region" description="Acidic residues" evidence="6">
    <location>
        <begin position="638"/>
        <end position="651"/>
    </location>
</feature>
<feature type="compositionally biased region" description="Basic and acidic residues" evidence="6">
    <location>
        <begin position="1069"/>
        <end position="1087"/>
    </location>
</feature>
<feature type="domain" description="DBC1/CARP1 catalytically inactive NUDIX hydrolase" evidence="7">
    <location>
        <begin position="429"/>
        <end position="555"/>
    </location>
</feature>
<keyword evidence="8" id="KW-0131">Cell cycle</keyword>
<dbReference type="GO" id="GO:0051301">
    <property type="term" value="P:cell division"/>
    <property type="evidence" value="ECO:0007669"/>
    <property type="project" value="UniProtKB-KW"/>
</dbReference>